<gene>
    <name evidence="2" type="ORF">BPOR_0228g00070</name>
</gene>
<evidence type="ECO:0000313" key="2">
    <source>
        <dbReference type="EMBL" id="TGO87405.1"/>
    </source>
</evidence>
<accession>A0A4Z1KTE9</accession>
<evidence type="ECO:0000313" key="3">
    <source>
        <dbReference type="Proteomes" id="UP000297280"/>
    </source>
</evidence>
<dbReference type="Proteomes" id="UP000297280">
    <property type="component" value="Unassembled WGS sequence"/>
</dbReference>
<sequence length="69" mass="7308">MATILAIQSGLGGFSTCFFIKVLHIKSVVYPPNEYRGPRGSLSRTGGLSRVSPPGRQFSNGTLGGLKLL</sequence>
<reference evidence="2 3" key="1">
    <citation type="submission" date="2017-12" db="EMBL/GenBank/DDBJ databases">
        <title>Comparative genomics of Botrytis spp.</title>
        <authorList>
            <person name="Valero-Jimenez C.A."/>
            <person name="Tapia P."/>
            <person name="Veloso J."/>
            <person name="Silva-Moreno E."/>
            <person name="Staats M."/>
            <person name="Valdes J.H."/>
            <person name="Van Kan J.A.L."/>
        </authorList>
    </citation>
    <scope>NUCLEOTIDE SEQUENCE [LARGE SCALE GENOMIC DNA]</scope>
    <source>
        <strain evidence="2 3">MUCL3349</strain>
    </source>
</reference>
<feature type="region of interest" description="Disordered" evidence="1">
    <location>
        <begin position="34"/>
        <end position="69"/>
    </location>
</feature>
<name>A0A4Z1KTE9_9HELO</name>
<dbReference type="EMBL" id="PQXO01000228">
    <property type="protein sequence ID" value="TGO87405.1"/>
    <property type="molecule type" value="Genomic_DNA"/>
</dbReference>
<dbReference type="AlphaFoldDB" id="A0A4Z1KTE9"/>
<protein>
    <submittedName>
        <fullName evidence="2">Uncharacterized protein</fullName>
    </submittedName>
</protein>
<keyword evidence="3" id="KW-1185">Reference proteome</keyword>
<proteinExistence type="predicted"/>
<organism evidence="2 3">
    <name type="scientific">Botrytis porri</name>
    <dbReference type="NCBI Taxonomy" id="87229"/>
    <lineage>
        <taxon>Eukaryota</taxon>
        <taxon>Fungi</taxon>
        <taxon>Dikarya</taxon>
        <taxon>Ascomycota</taxon>
        <taxon>Pezizomycotina</taxon>
        <taxon>Leotiomycetes</taxon>
        <taxon>Helotiales</taxon>
        <taxon>Sclerotiniaceae</taxon>
        <taxon>Botrytis</taxon>
    </lineage>
</organism>
<comment type="caution">
    <text evidence="2">The sequence shown here is derived from an EMBL/GenBank/DDBJ whole genome shotgun (WGS) entry which is preliminary data.</text>
</comment>
<evidence type="ECO:0000256" key="1">
    <source>
        <dbReference type="SAM" id="MobiDB-lite"/>
    </source>
</evidence>